<accession>A0A6C0J7I9</accession>
<dbReference type="GO" id="GO:0070260">
    <property type="term" value="F:5'-tyrosyl-DNA phosphodiesterase activity"/>
    <property type="evidence" value="ECO:0007669"/>
    <property type="project" value="TreeGrafter"/>
</dbReference>
<evidence type="ECO:0000256" key="6">
    <source>
        <dbReference type="ARBA" id="ARBA00022801"/>
    </source>
</evidence>
<keyword evidence="7" id="KW-0460">Magnesium</keyword>
<dbReference type="PANTHER" id="PTHR15822">
    <property type="entry name" value="TRAF AND TNF RECEPTOR-ASSOCIATED PROTEIN"/>
    <property type="match status" value="1"/>
</dbReference>
<evidence type="ECO:0000256" key="5">
    <source>
        <dbReference type="ARBA" id="ARBA00022763"/>
    </source>
</evidence>
<dbReference type="GO" id="GO:0016605">
    <property type="term" value="C:PML body"/>
    <property type="evidence" value="ECO:0007669"/>
    <property type="project" value="TreeGrafter"/>
</dbReference>
<dbReference type="PANTHER" id="PTHR15822:SF4">
    <property type="entry name" value="TYROSYL-DNA PHOSPHODIESTERASE 2"/>
    <property type="match status" value="1"/>
</dbReference>
<keyword evidence="4" id="KW-0479">Metal-binding</keyword>
<keyword evidence="3" id="KW-0540">Nuclease</keyword>
<evidence type="ECO:0000256" key="2">
    <source>
        <dbReference type="ARBA" id="ARBA00001946"/>
    </source>
</evidence>
<comment type="cofactor">
    <cofactor evidence="1">
        <name>Mn(2+)</name>
        <dbReference type="ChEBI" id="CHEBI:29035"/>
    </cofactor>
</comment>
<dbReference type="AlphaFoldDB" id="A0A6C0J7I9"/>
<evidence type="ECO:0008006" key="11">
    <source>
        <dbReference type="Google" id="ProtNLM"/>
    </source>
</evidence>
<protein>
    <recommendedName>
        <fullName evidence="11">Endonuclease/exonuclease/phosphatase domain-containing protein</fullName>
    </recommendedName>
</protein>
<evidence type="ECO:0000256" key="1">
    <source>
        <dbReference type="ARBA" id="ARBA00001936"/>
    </source>
</evidence>
<dbReference type="InterPro" id="IPR036691">
    <property type="entry name" value="Endo/exonu/phosph_ase_sf"/>
</dbReference>
<keyword evidence="5" id="KW-0227">DNA damage</keyword>
<feature type="compositionally biased region" description="Polar residues" evidence="9">
    <location>
        <begin position="11"/>
        <end position="20"/>
    </location>
</feature>
<organism evidence="10">
    <name type="scientific">viral metagenome</name>
    <dbReference type="NCBI Taxonomy" id="1070528"/>
    <lineage>
        <taxon>unclassified sequences</taxon>
        <taxon>metagenomes</taxon>
        <taxon>organismal metagenomes</taxon>
    </lineage>
</organism>
<evidence type="ECO:0000313" key="10">
    <source>
        <dbReference type="EMBL" id="QHU00686.1"/>
    </source>
</evidence>
<dbReference type="EMBL" id="MN740328">
    <property type="protein sequence ID" value="QHU00686.1"/>
    <property type="molecule type" value="Genomic_DNA"/>
</dbReference>
<evidence type="ECO:0000256" key="4">
    <source>
        <dbReference type="ARBA" id="ARBA00022723"/>
    </source>
</evidence>
<reference evidence="10" key="1">
    <citation type="journal article" date="2020" name="Nature">
        <title>Giant virus diversity and host interactions through global metagenomics.</title>
        <authorList>
            <person name="Schulz F."/>
            <person name="Roux S."/>
            <person name="Paez-Espino D."/>
            <person name="Jungbluth S."/>
            <person name="Walsh D.A."/>
            <person name="Denef V.J."/>
            <person name="McMahon K.D."/>
            <person name="Konstantinidis K.T."/>
            <person name="Eloe-Fadrosh E.A."/>
            <person name="Kyrpides N.C."/>
            <person name="Woyke T."/>
        </authorList>
    </citation>
    <scope>NUCLEOTIDE SEQUENCE</scope>
    <source>
        <strain evidence="10">GVMAG-M-3300025860-20</strain>
    </source>
</reference>
<dbReference type="GO" id="GO:0046872">
    <property type="term" value="F:metal ion binding"/>
    <property type="evidence" value="ECO:0007669"/>
    <property type="project" value="UniProtKB-KW"/>
</dbReference>
<dbReference type="Gene3D" id="3.60.10.10">
    <property type="entry name" value="Endonuclease/exonuclease/phosphatase"/>
    <property type="match status" value="1"/>
</dbReference>
<dbReference type="GO" id="GO:0005737">
    <property type="term" value="C:cytoplasm"/>
    <property type="evidence" value="ECO:0007669"/>
    <property type="project" value="TreeGrafter"/>
</dbReference>
<sequence>METESEHILDATNTDNASHSYNRHTIQRREIGTRTGNLIVSDNKQNEKPLLKISTHNIWNNVSYFQERLFAVIRALKKREPDVACLVDVSTEAYNILEKNLDKHFISLQVFTAEGNPSGIVLLCNKKTIEIPEGSQPYYYDYPQGGRILGAEIQHIESNFKFHILATRLDDNPDNDHIREQQCDIIYNVVKKIHNYILVGDINIYSRGERAEVKINKIMNDSWIKIQCPSELRFTYNGKSNPLIRNNERIRNSRIYYKTKKSRLTPKAMSLICIGNISNEVKFPPSPYYGLEVIYQIKKDKNDKMIN</sequence>
<dbReference type="GO" id="GO:0003697">
    <property type="term" value="F:single-stranded DNA binding"/>
    <property type="evidence" value="ECO:0007669"/>
    <property type="project" value="TreeGrafter"/>
</dbReference>
<dbReference type="GO" id="GO:0006302">
    <property type="term" value="P:double-strand break repair"/>
    <property type="evidence" value="ECO:0007669"/>
    <property type="project" value="TreeGrafter"/>
</dbReference>
<keyword evidence="6" id="KW-0378">Hydrolase</keyword>
<feature type="region of interest" description="Disordered" evidence="9">
    <location>
        <begin position="1"/>
        <end position="27"/>
    </location>
</feature>
<evidence type="ECO:0000256" key="8">
    <source>
        <dbReference type="ARBA" id="ARBA00023204"/>
    </source>
</evidence>
<dbReference type="SUPFAM" id="SSF56219">
    <property type="entry name" value="DNase I-like"/>
    <property type="match status" value="1"/>
</dbReference>
<evidence type="ECO:0000256" key="7">
    <source>
        <dbReference type="ARBA" id="ARBA00022842"/>
    </source>
</evidence>
<comment type="cofactor">
    <cofactor evidence="2">
        <name>Mg(2+)</name>
        <dbReference type="ChEBI" id="CHEBI:18420"/>
    </cofactor>
</comment>
<dbReference type="InterPro" id="IPR051547">
    <property type="entry name" value="TDP2-like"/>
</dbReference>
<evidence type="ECO:0000256" key="9">
    <source>
        <dbReference type="SAM" id="MobiDB-lite"/>
    </source>
</evidence>
<name>A0A6C0J7I9_9ZZZZ</name>
<proteinExistence type="predicted"/>
<keyword evidence="8" id="KW-0234">DNA repair</keyword>
<evidence type="ECO:0000256" key="3">
    <source>
        <dbReference type="ARBA" id="ARBA00022722"/>
    </source>
</evidence>
<dbReference type="GO" id="GO:0004518">
    <property type="term" value="F:nuclease activity"/>
    <property type="evidence" value="ECO:0007669"/>
    <property type="project" value="UniProtKB-KW"/>
</dbReference>